<accession>A0A1R2C9E7</accession>
<evidence type="ECO:0000313" key="1">
    <source>
        <dbReference type="EMBL" id="OMJ85633.1"/>
    </source>
</evidence>
<evidence type="ECO:0000313" key="2">
    <source>
        <dbReference type="Proteomes" id="UP000187209"/>
    </source>
</evidence>
<organism evidence="1 2">
    <name type="scientific">Stentor coeruleus</name>
    <dbReference type="NCBI Taxonomy" id="5963"/>
    <lineage>
        <taxon>Eukaryota</taxon>
        <taxon>Sar</taxon>
        <taxon>Alveolata</taxon>
        <taxon>Ciliophora</taxon>
        <taxon>Postciliodesmatophora</taxon>
        <taxon>Heterotrichea</taxon>
        <taxon>Heterotrichida</taxon>
        <taxon>Stentoridae</taxon>
        <taxon>Stentor</taxon>
    </lineage>
</organism>
<dbReference type="AlphaFoldDB" id="A0A1R2C9E7"/>
<dbReference type="Proteomes" id="UP000187209">
    <property type="component" value="Unassembled WGS sequence"/>
</dbReference>
<comment type="caution">
    <text evidence="1">The sequence shown here is derived from an EMBL/GenBank/DDBJ whole genome shotgun (WGS) entry which is preliminary data.</text>
</comment>
<dbReference type="EMBL" id="MPUH01000230">
    <property type="protein sequence ID" value="OMJ85633.1"/>
    <property type="molecule type" value="Genomic_DNA"/>
</dbReference>
<sequence length="258" mass="30162">MKIVLNPQRVALRDQLSMASHERISNLLKLTTTNTKKVLLEGTIPCIHPSAIVYKEKSAKLNFYVRRYMPEKDRIAMTVRDYQDTHLLKDKYSNPNKDHLRDSSKPFVSSKRFMKSNQNALTRVQSSAMFNKVYLLEPYGLDKRPETMYRLDHKEKWNSQKDFNKFISTRAKNELEPITLNIGDKYVEGFEILGDVSRKRDKSKEIANGFLPNTTKNTWEKTFKAVDTNSNFYSKLRSELAEVPEKTYPITLKEIQIK</sequence>
<dbReference type="OrthoDB" id="291868at2759"/>
<name>A0A1R2C9E7_9CILI</name>
<keyword evidence="2" id="KW-1185">Reference proteome</keyword>
<gene>
    <name evidence="1" type="ORF">SteCoe_12979</name>
</gene>
<protein>
    <submittedName>
        <fullName evidence="1">Uncharacterized protein</fullName>
    </submittedName>
</protein>
<proteinExistence type="predicted"/>
<reference evidence="1 2" key="1">
    <citation type="submission" date="2016-11" db="EMBL/GenBank/DDBJ databases">
        <title>The macronuclear genome of Stentor coeruleus: a giant cell with tiny introns.</title>
        <authorList>
            <person name="Slabodnick M."/>
            <person name="Ruby J.G."/>
            <person name="Reiff S.B."/>
            <person name="Swart E.C."/>
            <person name="Gosai S."/>
            <person name="Prabakaran S."/>
            <person name="Witkowska E."/>
            <person name="Larue G.E."/>
            <person name="Fisher S."/>
            <person name="Freeman R.M."/>
            <person name="Gunawardena J."/>
            <person name="Chu W."/>
            <person name="Stover N.A."/>
            <person name="Gregory B.D."/>
            <person name="Nowacki M."/>
            <person name="Derisi J."/>
            <person name="Roy S.W."/>
            <person name="Marshall W.F."/>
            <person name="Sood P."/>
        </authorList>
    </citation>
    <scope>NUCLEOTIDE SEQUENCE [LARGE SCALE GENOMIC DNA]</scope>
    <source>
        <strain evidence="1">WM001</strain>
    </source>
</reference>